<dbReference type="EMBL" id="BGPR01012984">
    <property type="protein sequence ID" value="GBN58697.1"/>
    <property type="molecule type" value="Genomic_DNA"/>
</dbReference>
<comment type="caution">
    <text evidence="1">The sequence shown here is derived from an EMBL/GenBank/DDBJ whole genome shotgun (WGS) entry which is preliminary data.</text>
</comment>
<sequence length="205" mass="22968">MENTKGRYKISRLIERWIKCKRSTTGTLSSRGASANTGSKRTFVVSVPISDLQINTTEISLRLFTFYLHLFFRFPPFLNTLPSEARGVVDELPLGDSFSSWTNHPTSVVCLPPWCRLVLVNLNPRSLSAYTQLICQKTPIGLSKVGSFITHLRSSYVVPSGTSVGVAEEGRHHRVKHLLPYSQFVENSSFNHALEKNNNGNDTDL</sequence>
<gene>
    <name evidence="1" type="ORF">AVEN_131844_1</name>
</gene>
<reference evidence="1 2" key="1">
    <citation type="journal article" date="2019" name="Sci. Rep.">
        <title>Orb-weaving spider Araneus ventricosus genome elucidates the spidroin gene catalogue.</title>
        <authorList>
            <person name="Kono N."/>
            <person name="Nakamura H."/>
            <person name="Ohtoshi R."/>
            <person name="Moran D.A.P."/>
            <person name="Shinohara A."/>
            <person name="Yoshida Y."/>
            <person name="Fujiwara M."/>
            <person name="Mori M."/>
            <person name="Tomita M."/>
            <person name="Arakawa K."/>
        </authorList>
    </citation>
    <scope>NUCLEOTIDE SEQUENCE [LARGE SCALE GENOMIC DNA]</scope>
</reference>
<accession>A0A4Y2Q7W5</accession>
<evidence type="ECO:0000313" key="2">
    <source>
        <dbReference type="Proteomes" id="UP000499080"/>
    </source>
</evidence>
<name>A0A4Y2Q7W5_ARAVE</name>
<dbReference type="AlphaFoldDB" id="A0A4Y2Q7W5"/>
<dbReference type="Proteomes" id="UP000499080">
    <property type="component" value="Unassembled WGS sequence"/>
</dbReference>
<proteinExistence type="predicted"/>
<keyword evidence="2" id="KW-1185">Reference proteome</keyword>
<evidence type="ECO:0000313" key="1">
    <source>
        <dbReference type="EMBL" id="GBN58697.1"/>
    </source>
</evidence>
<protein>
    <submittedName>
        <fullName evidence="1">Uncharacterized protein</fullName>
    </submittedName>
</protein>
<organism evidence="1 2">
    <name type="scientific">Araneus ventricosus</name>
    <name type="common">Orbweaver spider</name>
    <name type="synonym">Epeira ventricosa</name>
    <dbReference type="NCBI Taxonomy" id="182803"/>
    <lineage>
        <taxon>Eukaryota</taxon>
        <taxon>Metazoa</taxon>
        <taxon>Ecdysozoa</taxon>
        <taxon>Arthropoda</taxon>
        <taxon>Chelicerata</taxon>
        <taxon>Arachnida</taxon>
        <taxon>Araneae</taxon>
        <taxon>Araneomorphae</taxon>
        <taxon>Entelegynae</taxon>
        <taxon>Araneoidea</taxon>
        <taxon>Araneidae</taxon>
        <taxon>Araneus</taxon>
    </lineage>
</organism>